<dbReference type="GO" id="GO:0005813">
    <property type="term" value="C:centrosome"/>
    <property type="evidence" value="ECO:0007669"/>
    <property type="project" value="TreeGrafter"/>
</dbReference>
<reference evidence="3" key="1">
    <citation type="submission" date="2024-06" db="EMBL/GenBank/DDBJ databases">
        <authorList>
            <person name="Liu X."/>
            <person name="Lenzi L."/>
            <person name="Haldenby T S."/>
            <person name="Uol C."/>
        </authorList>
    </citation>
    <scope>NUCLEOTIDE SEQUENCE</scope>
</reference>
<evidence type="ECO:0000313" key="3">
    <source>
        <dbReference type="EMBL" id="CAL5133636.1"/>
    </source>
</evidence>
<dbReference type="InterPro" id="IPR037696">
    <property type="entry name" value="CCDC77"/>
</dbReference>
<name>A0AAV2TBH3_CALDB</name>
<feature type="region of interest" description="Disordered" evidence="2">
    <location>
        <begin position="213"/>
        <end position="244"/>
    </location>
</feature>
<feature type="compositionally biased region" description="Polar residues" evidence="2">
    <location>
        <begin position="58"/>
        <end position="78"/>
    </location>
</feature>
<dbReference type="EMBL" id="CAXLJL010000157">
    <property type="protein sequence ID" value="CAL5133636.1"/>
    <property type="molecule type" value="Genomic_DNA"/>
</dbReference>
<feature type="compositionally biased region" description="Polar residues" evidence="2">
    <location>
        <begin position="1"/>
        <end position="35"/>
    </location>
</feature>
<feature type="coiled-coil region" evidence="1">
    <location>
        <begin position="451"/>
        <end position="563"/>
    </location>
</feature>
<comment type="caution">
    <text evidence="3">The sequence shown here is derived from an EMBL/GenBank/DDBJ whole genome shotgun (WGS) entry which is preliminary data.</text>
</comment>
<accession>A0AAV2TBH3</accession>
<feature type="region of interest" description="Disordered" evidence="2">
    <location>
        <begin position="1"/>
        <end position="82"/>
    </location>
</feature>
<protein>
    <recommendedName>
        <fullName evidence="5">Coiled-coil domain-containing protein 77</fullName>
    </recommendedName>
</protein>
<feature type="compositionally biased region" description="Basic and acidic residues" evidence="2">
    <location>
        <begin position="429"/>
        <end position="439"/>
    </location>
</feature>
<feature type="coiled-coil region" evidence="1">
    <location>
        <begin position="303"/>
        <end position="373"/>
    </location>
</feature>
<dbReference type="Proteomes" id="UP001497525">
    <property type="component" value="Unassembled WGS sequence"/>
</dbReference>
<feature type="region of interest" description="Disordered" evidence="2">
    <location>
        <begin position="417"/>
        <end position="439"/>
    </location>
</feature>
<sequence>MAPTTTCKPSRGSASNSSRALRTQTGEKMTKQPVSAPSRILRQPNSAEGSLKIPGRVDTNTSLPFQPHSPLSGTTFTAKSGDPVDSRLSQLADPANELLAYYRRKVQSLTDDHEAVQRRLDQIGDAIGNQERLTWELHQREAEIGELQKALSDMQVYLFQERDHVLRLYAENDRLKIRELDDRRKIQHLLQMSGLGAAEVTYFFRESGAFPQGAPTVEPNAAYSKEGNGQADSSEDNPHSGNISGLVVTPIIPITPAEGTVELTASGKTIKRPPVNGLGSAVGADQQGRSDTSVRSTVSRSQYEAALREIEMTKAALHSLRTQLAEQTRAAQEQIDTLLDDRRVMQEEMDTVRKRHTEQMRSFTEKLKRCQELLYDSTKEFLAQRNQFRQAEKVWITEKDKLLSQVEAKKAALAAVPSVANRHNTSQSGRDRSLGGHSTDLESRAWTEIATQLAEKKQDQLLQTLNNLENQLEQQQKLSDMYREQVIQLEEELVRNREEGIMSKDVFKEHTNKLNERLQTMSNRYRDLERRRQLEMEGYHTDINTLRKKLREVEKQLLKLTLGMTDGADGPHRPKDVDIAILNHVKASAMKSNQLMGELKNLKLKMYTLEDELRKL</sequence>
<dbReference type="PANTHER" id="PTHR22091">
    <property type="entry name" value="COILED-COIL DOMAIN-CONTAINING PROTEIN 77"/>
    <property type="match status" value="1"/>
</dbReference>
<organism evidence="3 4">
    <name type="scientific">Calicophoron daubneyi</name>
    <name type="common">Rumen fluke</name>
    <name type="synonym">Paramphistomum daubneyi</name>
    <dbReference type="NCBI Taxonomy" id="300641"/>
    <lineage>
        <taxon>Eukaryota</taxon>
        <taxon>Metazoa</taxon>
        <taxon>Spiralia</taxon>
        <taxon>Lophotrochozoa</taxon>
        <taxon>Platyhelminthes</taxon>
        <taxon>Trematoda</taxon>
        <taxon>Digenea</taxon>
        <taxon>Plagiorchiida</taxon>
        <taxon>Pronocephalata</taxon>
        <taxon>Paramphistomoidea</taxon>
        <taxon>Paramphistomidae</taxon>
        <taxon>Calicophoron</taxon>
    </lineage>
</organism>
<gene>
    <name evidence="3" type="ORF">CDAUBV1_LOCUS6899</name>
</gene>
<evidence type="ECO:0000256" key="1">
    <source>
        <dbReference type="SAM" id="Coils"/>
    </source>
</evidence>
<proteinExistence type="predicted"/>
<evidence type="ECO:0008006" key="5">
    <source>
        <dbReference type="Google" id="ProtNLM"/>
    </source>
</evidence>
<evidence type="ECO:0000256" key="2">
    <source>
        <dbReference type="SAM" id="MobiDB-lite"/>
    </source>
</evidence>
<feature type="region of interest" description="Disordered" evidence="2">
    <location>
        <begin position="272"/>
        <end position="297"/>
    </location>
</feature>
<keyword evidence="1" id="KW-0175">Coiled coil</keyword>
<dbReference type="PANTHER" id="PTHR22091:SF1">
    <property type="entry name" value="COILED-COIL DOMAIN-CONTAINING PROTEIN 77"/>
    <property type="match status" value="1"/>
</dbReference>
<evidence type="ECO:0000313" key="4">
    <source>
        <dbReference type="Proteomes" id="UP001497525"/>
    </source>
</evidence>
<dbReference type="AlphaFoldDB" id="A0AAV2TBH3"/>